<dbReference type="InterPro" id="IPR007838">
    <property type="entry name" value="Cell_div_ZapA-like"/>
</dbReference>
<protein>
    <recommendedName>
        <fullName evidence="2">Cell division protein ZapA</fullName>
    </recommendedName>
    <alternativeName>
        <fullName evidence="9">Z ring-associated protein ZapA</fullName>
    </alternativeName>
</protein>
<dbReference type="InterPro" id="IPR036192">
    <property type="entry name" value="Cell_div_ZapA-like_sf"/>
</dbReference>
<dbReference type="GO" id="GO:0000917">
    <property type="term" value="P:division septum assembly"/>
    <property type="evidence" value="ECO:0007669"/>
    <property type="project" value="UniProtKB-KW"/>
</dbReference>
<sequence>MPQAEGQVAAQDRTTVNINGQDYVVKGEAPEYIQMLAAYVDKKMRQVNQKFPHYSPVKVAVLAALNIADELYKVQQDYDTLVKLIQEEKQG</sequence>
<dbReference type="SUPFAM" id="SSF102829">
    <property type="entry name" value="Cell division protein ZapA-like"/>
    <property type="match status" value="1"/>
</dbReference>
<organism evidence="10">
    <name type="scientific">Moorella thermoacetica Y72</name>
    <dbReference type="NCBI Taxonomy" id="1325331"/>
    <lineage>
        <taxon>Bacteria</taxon>
        <taxon>Bacillati</taxon>
        <taxon>Bacillota</taxon>
        <taxon>Clostridia</taxon>
        <taxon>Neomoorellales</taxon>
        <taxon>Neomoorellaceae</taxon>
        <taxon>Neomoorella</taxon>
    </lineage>
</organism>
<dbReference type="RefSeq" id="WP_011393250.1">
    <property type="nucleotide sequence ID" value="NZ_DF238840.1"/>
</dbReference>
<reference evidence="10" key="1">
    <citation type="journal article" date="2014" name="Gene">
        <title>Genome-guided analysis of transformation efficiency and carbon dioxide assimilation by Moorella thermoacetica Y72.</title>
        <authorList>
            <person name="Tsukahara K."/>
            <person name="Kita A."/>
            <person name="Nakashimada Y."/>
            <person name="Hoshino T."/>
            <person name="Murakami K."/>
        </authorList>
    </citation>
    <scope>NUCLEOTIDE SEQUENCE [LARGE SCALE GENOMIC DNA]</scope>
    <source>
        <strain evidence="10">Y72</strain>
    </source>
</reference>
<evidence type="ECO:0000256" key="2">
    <source>
        <dbReference type="ARBA" id="ARBA00015195"/>
    </source>
</evidence>
<evidence type="ECO:0000313" key="10">
    <source>
        <dbReference type="EMBL" id="GAF24889.1"/>
    </source>
</evidence>
<dbReference type="GO" id="GO:0030428">
    <property type="term" value="C:cell septum"/>
    <property type="evidence" value="ECO:0007669"/>
    <property type="project" value="TreeGrafter"/>
</dbReference>
<dbReference type="Gene3D" id="6.10.250.790">
    <property type="match status" value="1"/>
</dbReference>
<dbReference type="GO" id="GO:0032153">
    <property type="term" value="C:cell division site"/>
    <property type="evidence" value="ECO:0007669"/>
    <property type="project" value="TreeGrafter"/>
</dbReference>
<evidence type="ECO:0000256" key="9">
    <source>
        <dbReference type="ARBA" id="ARBA00033158"/>
    </source>
</evidence>
<dbReference type="AlphaFoldDB" id="A0A0S6UBL7"/>
<name>A0A0S6UBL7_NEOTH</name>
<evidence type="ECO:0000256" key="8">
    <source>
        <dbReference type="ARBA" id="ARBA00026068"/>
    </source>
</evidence>
<dbReference type="InterPro" id="IPR053712">
    <property type="entry name" value="Bac_CellDiv_Activator"/>
</dbReference>
<keyword evidence="4" id="KW-0132">Cell division</keyword>
<dbReference type="GO" id="GO:0043093">
    <property type="term" value="P:FtsZ-dependent cytokinesis"/>
    <property type="evidence" value="ECO:0007669"/>
    <property type="project" value="TreeGrafter"/>
</dbReference>
<dbReference type="Proteomes" id="UP000063718">
    <property type="component" value="Unassembled WGS sequence"/>
</dbReference>
<dbReference type="Pfam" id="PF05164">
    <property type="entry name" value="ZapA"/>
    <property type="match status" value="1"/>
</dbReference>
<evidence type="ECO:0000256" key="6">
    <source>
        <dbReference type="ARBA" id="ARBA00023306"/>
    </source>
</evidence>
<comment type="subunit">
    <text evidence="8">Homodimer. Interacts with FtsZ.</text>
</comment>
<dbReference type="PANTHER" id="PTHR34981">
    <property type="entry name" value="CELL DIVISION PROTEIN ZAPA"/>
    <property type="match status" value="1"/>
</dbReference>
<dbReference type="EMBL" id="DF238840">
    <property type="protein sequence ID" value="GAF24889.1"/>
    <property type="molecule type" value="Genomic_DNA"/>
</dbReference>
<comment type="function">
    <text evidence="7">Activator of cell division through the inhibition of FtsZ GTPase activity, therefore promoting FtsZ assembly into bundles of protofilaments necessary for the formation of the division Z ring. It is recruited early at mid-cell but it is not essential for cell division.</text>
</comment>
<keyword evidence="5" id="KW-0717">Septation</keyword>
<keyword evidence="3" id="KW-0963">Cytoplasm</keyword>
<dbReference type="PANTHER" id="PTHR34981:SF1">
    <property type="entry name" value="CELL DIVISION PROTEIN ZAPA"/>
    <property type="match status" value="1"/>
</dbReference>
<dbReference type="GeneID" id="45617783"/>
<evidence type="ECO:0000256" key="3">
    <source>
        <dbReference type="ARBA" id="ARBA00022490"/>
    </source>
</evidence>
<evidence type="ECO:0000256" key="1">
    <source>
        <dbReference type="ARBA" id="ARBA00004496"/>
    </source>
</evidence>
<evidence type="ECO:0000256" key="7">
    <source>
        <dbReference type="ARBA" id="ARBA00024910"/>
    </source>
</evidence>
<dbReference type="GO" id="GO:0000921">
    <property type="term" value="P:septin ring assembly"/>
    <property type="evidence" value="ECO:0007669"/>
    <property type="project" value="TreeGrafter"/>
</dbReference>
<evidence type="ECO:0000256" key="5">
    <source>
        <dbReference type="ARBA" id="ARBA00023210"/>
    </source>
</evidence>
<gene>
    <name evidence="10" type="ORF">MTY_0217</name>
</gene>
<proteinExistence type="predicted"/>
<comment type="subcellular location">
    <subcellularLocation>
        <location evidence="1">Cytoplasm</location>
    </subcellularLocation>
</comment>
<dbReference type="GO" id="GO:0005829">
    <property type="term" value="C:cytosol"/>
    <property type="evidence" value="ECO:0007669"/>
    <property type="project" value="TreeGrafter"/>
</dbReference>
<keyword evidence="6" id="KW-0131">Cell cycle</keyword>
<evidence type="ECO:0000256" key="4">
    <source>
        <dbReference type="ARBA" id="ARBA00022618"/>
    </source>
</evidence>
<accession>A0A0S6UBL7</accession>